<evidence type="ECO:0000313" key="2">
    <source>
        <dbReference type="EMBL" id="GAG32304.1"/>
    </source>
</evidence>
<evidence type="ECO:0000256" key="1">
    <source>
        <dbReference type="SAM" id="Phobius"/>
    </source>
</evidence>
<gene>
    <name evidence="2" type="ORF">S01H1_70285</name>
</gene>
<keyword evidence="1" id="KW-0812">Transmembrane</keyword>
<sequence length="219" mass="24735">SGNTTFSGIRLSASSNNTELTMSYTVDYFAQLEPGEEQVTNLIITSYTSQGTYEIVVSANITNPESSDSAIIMINSIEKGTYSPEELNTKIAFTRDLLSSNPQCLELNELLLRAEIAVNNNNLDEASELLGIALENCRFLVTQVEEEEPAALTLLGAVYESIFGPTLPWRRTRRYLIITVVIFVLLLLSLLTERFRIWRYVKKRKGRFKKPKKPKMQSI</sequence>
<reference evidence="2" key="1">
    <citation type="journal article" date="2014" name="Front. Microbiol.">
        <title>High frequency of phylogenetically diverse reductive dehalogenase-homologous genes in deep subseafloor sedimentary metagenomes.</title>
        <authorList>
            <person name="Kawai M."/>
            <person name="Futagami T."/>
            <person name="Toyoda A."/>
            <person name="Takaki Y."/>
            <person name="Nishi S."/>
            <person name="Hori S."/>
            <person name="Arai W."/>
            <person name="Tsubouchi T."/>
            <person name="Morono Y."/>
            <person name="Uchiyama I."/>
            <person name="Ito T."/>
            <person name="Fujiyama A."/>
            <person name="Inagaki F."/>
            <person name="Takami H."/>
        </authorList>
    </citation>
    <scope>NUCLEOTIDE SEQUENCE</scope>
    <source>
        <strain evidence="2">Expedition CK06-06</strain>
    </source>
</reference>
<feature type="transmembrane region" description="Helical" evidence="1">
    <location>
        <begin position="175"/>
        <end position="195"/>
    </location>
</feature>
<comment type="caution">
    <text evidence="2">The sequence shown here is derived from an EMBL/GenBank/DDBJ whole genome shotgun (WGS) entry which is preliminary data.</text>
</comment>
<feature type="non-terminal residue" evidence="2">
    <location>
        <position position="1"/>
    </location>
</feature>
<accession>X0WMT9</accession>
<keyword evidence="1" id="KW-1133">Transmembrane helix</keyword>
<dbReference type="AlphaFoldDB" id="X0WMT9"/>
<name>X0WMT9_9ZZZZ</name>
<proteinExistence type="predicted"/>
<organism evidence="2">
    <name type="scientific">marine sediment metagenome</name>
    <dbReference type="NCBI Taxonomy" id="412755"/>
    <lineage>
        <taxon>unclassified sequences</taxon>
        <taxon>metagenomes</taxon>
        <taxon>ecological metagenomes</taxon>
    </lineage>
</organism>
<keyword evidence="1" id="KW-0472">Membrane</keyword>
<dbReference type="EMBL" id="BARS01046729">
    <property type="protein sequence ID" value="GAG32304.1"/>
    <property type="molecule type" value="Genomic_DNA"/>
</dbReference>
<protein>
    <submittedName>
        <fullName evidence="2">Uncharacterized protein</fullName>
    </submittedName>
</protein>